<dbReference type="InterPro" id="IPR036259">
    <property type="entry name" value="MFS_trans_sf"/>
</dbReference>
<dbReference type="PANTHER" id="PTHR43791:SF67">
    <property type="entry name" value="TRANSPORTER, PUTATIVE (AFU_ORTHOLOGUE AFUA_3G04010)-RELATED"/>
    <property type="match status" value="1"/>
</dbReference>
<comment type="caution">
    <text evidence="9">The sequence shown here is derived from an EMBL/GenBank/DDBJ whole genome shotgun (WGS) entry which is preliminary data.</text>
</comment>
<dbReference type="EMBL" id="JAPQKR010000014">
    <property type="protein sequence ID" value="KAJ5198449.1"/>
    <property type="molecule type" value="Genomic_DNA"/>
</dbReference>
<evidence type="ECO:0000256" key="6">
    <source>
        <dbReference type="ARBA" id="ARBA00023136"/>
    </source>
</evidence>
<feature type="transmembrane region" description="Helical" evidence="7">
    <location>
        <begin position="200"/>
        <end position="223"/>
    </location>
</feature>
<protein>
    <recommendedName>
        <fullName evidence="8">Major facilitator superfamily (MFS) profile domain-containing protein</fullName>
    </recommendedName>
</protein>
<dbReference type="GeneID" id="83181929"/>
<evidence type="ECO:0000256" key="5">
    <source>
        <dbReference type="ARBA" id="ARBA00022989"/>
    </source>
</evidence>
<evidence type="ECO:0000256" key="7">
    <source>
        <dbReference type="SAM" id="Phobius"/>
    </source>
</evidence>
<sequence length="487" mass="54085">MEPKPEGIEIEAAKTGELNRFGDQQHQHKLTRRILLKLDTRILPTLALLFLCSFLDRTNVGNAKIIGLEKDINITDHQYDIGLTVFYLFYICSELPSNLILKKASPKLWLPFLTILWGIITMCLGFVRSYGGFVGVRSILGIAEGGLLPGMVLYLSSFYKRGDLALRIGLFYTAASLSGAFGGLLARGLAAIAPRGGLEGWRWIFIIEGLLTVACGALSFFLLPNSLESASFLTREEKDFARERLLMDNPRMLNGTLATEVESFKWSEVRRGVLDVQLWLSATAYFAILSGLYSFGLFLPTIIKSLDFAKDANEVQLWSVIPYAVAAVITVVVAFISDRLHLRGVVMLFTLPIAIAGYAAIANIDDARVQYGMTFLMATGQFASVPCILVWMSNNSAGHYKRATTSALQLAIANAGGFVATFNYPSRDGPQFHRGHTIILGLLVFAWFMILFNVLYCAKVNRDKRNGKYDKYAGYNDDRNPDFKMVL</sequence>
<keyword evidence="3" id="KW-0813">Transport</keyword>
<feature type="domain" description="Major facilitator superfamily (MFS) profile" evidence="8">
    <location>
        <begin position="42"/>
        <end position="464"/>
    </location>
</feature>
<keyword evidence="5 7" id="KW-1133">Transmembrane helix</keyword>
<dbReference type="InterPro" id="IPR011701">
    <property type="entry name" value="MFS"/>
</dbReference>
<feature type="transmembrane region" description="Helical" evidence="7">
    <location>
        <begin position="81"/>
        <end position="101"/>
    </location>
</feature>
<evidence type="ECO:0000313" key="10">
    <source>
        <dbReference type="Proteomes" id="UP001150904"/>
    </source>
</evidence>
<feature type="transmembrane region" description="Helical" evidence="7">
    <location>
        <begin position="170"/>
        <end position="194"/>
    </location>
</feature>
<dbReference type="Gene3D" id="1.20.1250.20">
    <property type="entry name" value="MFS general substrate transporter like domains"/>
    <property type="match status" value="2"/>
</dbReference>
<dbReference type="PANTHER" id="PTHR43791">
    <property type="entry name" value="PERMEASE-RELATED"/>
    <property type="match status" value="1"/>
</dbReference>
<feature type="transmembrane region" description="Helical" evidence="7">
    <location>
        <begin position="436"/>
        <end position="458"/>
    </location>
</feature>
<dbReference type="FunFam" id="1.20.1250.20:FF:000188">
    <property type="entry name" value="MFS general substrate transporter"/>
    <property type="match status" value="1"/>
</dbReference>
<evidence type="ECO:0000256" key="1">
    <source>
        <dbReference type="ARBA" id="ARBA00004141"/>
    </source>
</evidence>
<reference evidence="9" key="2">
    <citation type="journal article" date="2023" name="IMA Fungus">
        <title>Comparative genomic study of the Penicillium genus elucidates a diverse pangenome and 15 lateral gene transfer events.</title>
        <authorList>
            <person name="Petersen C."/>
            <person name="Sorensen T."/>
            <person name="Nielsen M.R."/>
            <person name="Sondergaard T.E."/>
            <person name="Sorensen J.L."/>
            <person name="Fitzpatrick D.A."/>
            <person name="Frisvad J.C."/>
            <person name="Nielsen K.L."/>
        </authorList>
    </citation>
    <scope>NUCLEOTIDE SEQUENCE</scope>
    <source>
        <strain evidence="9">IBT 15544</strain>
    </source>
</reference>
<dbReference type="GO" id="GO:0022857">
    <property type="term" value="F:transmembrane transporter activity"/>
    <property type="evidence" value="ECO:0007669"/>
    <property type="project" value="InterPro"/>
</dbReference>
<dbReference type="GO" id="GO:0016020">
    <property type="term" value="C:membrane"/>
    <property type="evidence" value="ECO:0007669"/>
    <property type="project" value="UniProtKB-SubCell"/>
</dbReference>
<reference evidence="9" key="1">
    <citation type="submission" date="2022-12" db="EMBL/GenBank/DDBJ databases">
        <authorList>
            <person name="Petersen C."/>
        </authorList>
    </citation>
    <scope>NUCLEOTIDE SEQUENCE</scope>
    <source>
        <strain evidence="9">IBT 15544</strain>
    </source>
</reference>
<feature type="transmembrane region" description="Helical" evidence="7">
    <location>
        <begin position="403"/>
        <end position="424"/>
    </location>
</feature>
<dbReference type="RefSeq" id="XP_058306877.1">
    <property type="nucleotide sequence ID" value="XM_058454628.1"/>
</dbReference>
<dbReference type="FunFam" id="1.20.1250.20:FF:000013">
    <property type="entry name" value="MFS general substrate transporter"/>
    <property type="match status" value="1"/>
</dbReference>
<feature type="transmembrane region" description="Helical" evidence="7">
    <location>
        <begin position="344"/>
        <end position="364"/>
    </location>
</feature>
<comment type="similarity">
    <text evidence="2">Belongs to the major facilitator superfamily.</text>
</comment>
<evidence type="ECO:0000256" key="3">
    <source>
        <dbReference type="ARBA" id="ARBA00022448"/>
    </source>
</evidence>
<keyword evidence="4 7" id="KW-0812">Transmembrane</keyword>
<evidence type="ECO:0000256" key="2">
    <source>
        <dbReference type="ARBA" id="ARBA00008335"/>
    </source>
</evidence>
<dbReference type="AlphaFoldDB" id="A0A9W9JK71"/>
<feature type="transmembrane region" description="Helical" evidence="7">
    <location>
        <begin position="315"/>
        <end position="337"/>
    </location>
</feature>
<name>A0A9W9JK71_9EURO</name>
<organism evidence="9 10">
    <name type="scientific">Penicillium cinerascens</name>
    <dbReference type="NCBI Taxonomy" id="70096"/>
    <lineage>
        <taxon>Eukaryota</taxon>
        <taxon>Fungi</taxon>
        <taxon>Dikarya</taxon>
        <taxon>Ascomycota</taxon>
        <taxon>Pezizomycotina</taxon>
        <taxon>Eurotiomycetes</taxon>
        <taxon>Eurotiomycetidae</taxon>
        <taxon>Eurotiales</taxon>
        <taxon>Aspergillaceae</taxon>
        <taxon>Penicillium</taxon>
    </lineage>
</organism>
<proteinExistence type="inferred from homology"/>
<comment type="subcellular location">
    <subcellularLocation>
        <location evidence="1">Membrane</location>
        <topology evidence="1">Multi-pass membrane protein</topology>
    </subcellularLocation>
</comment>
<dbReference type="OrthoDB" id="9971669at2759"/>
<evidence type="ECO:0000256" key="4">
    <source>
        <dbReference type="ARBA" id="ARBA00022692"/>
    </source>
</evidence>
<dbReference type="Proteomes" id="UP001150904">
    <property type="component" value="Unassembled WGS sequence"/>
</dbReference>
<evidence type="ECO:0000313" key="9">
    <source>
        <dbReference type="EMBL" id="KAJ5198449.1"/>
    </source>
</evidence>
<evidence type="ECO:0000259" key="8">
    <source>
        <dbReference type="PROSITE" id="PS50850"/>
    </source>
</evidence>
<gene>
    <name evidence="9" type="ORF">N7498_007566</name>
</gene>
<dbReference type="PROSITE" id="PS50850">
    <property type="entry name" value="MFS"/>
    <property type="match status" value="1"/>
</dbReference>
<keyword evidence="6 7" id="KW-0472">Membrane</keyword>
<accession>A0A9W9JK71</accession>
<keyword evidence="10" id="KW-1185">Reference proteome</keyword>
<feature type="transmembrane region" description="Helical" evidence="7">
    <location>
        <begin position="108"/>
        <end position="127"/>
    </location>
</feature>
<feature type="transmembrane region" description="Helical" evidence="7">
    <location>
        <begin position="278"/>
        <end position="303"/>
    </location>
</feature>
<dbReference type="SUPFAM" id="SSF103473">
    <property type="entry name" value="MFS general substrate transporter"/>
    <property type="match status" value="1"/>
</dbReference>
<feature type="transmembrane region" description="Helical" evidence="7">
    <location>
        <begin position="139"/>
        <end position="158"/>
    </location>
</feature>
<dbReference type="Pfam" id="PF07690">
    <property type="entry name" value="MFS_1"/>
    <property type="match status" value="1"/>
</dbReference>
<feature type="transmembrane region" description="Helical" evidence="7">
    <location>
        <begin position="370"/>
        <end position="391"/>
    </location>
</feature>
<dbReference type="InterPro" id="IPR020846">
    <property type="entry name" value="MFS_dom"/>
</dbReference>